<dbReference type="InterPro" id="IPR003591">
    <property type="entry name" value="Leu-rich_rpt_typical-subtyp"/>
</dbReference>
<keyword evidence="9" id="KW-1185">Reference proteome</keyword>
<dbReference type="SMART" id="SM00408">
    <property type="entry name" value="IGc2"/>
    <property type="match status" value="1"/>
</dbReference>
<comment type="caution">
    <text evidence="8">The sequence shown here is derived from an EMBL/GenBank/DDBJ whole genome shotgun (WGS) entry which is preliminary data.</text>
</comment>
<sequence>MELKDFMQTHVWRRKMDPLLWLWIAAFLGVSQGCPEPCSCVDKYAHQFADCAYKDLQAVPVGLPSNVTTLSLSANKITSLQKSSFVEVTQVTSLWLAHNEISAIEQGTFAILVQLKNLDISYNQIIDFPWGDLYNLSALQLLKMNNNHMVKLPWEAFHTLKDLRSLRINNNKFTTIAEGTFDSLTSLSHLQIYNNPFNCTCRLLWLKTWAENTLISIPKRDSISCAAPESLRGIPLGKIPNLQCTPPSVQLTYHPNLDNTMLYDGLMLHCSVTGSPQPEIRWEIQTSSQGTEINGPNVERDGNDLSAGGSKQSAESFLLFKNGTLVIPNFSKQEEGTYTCLATNEVGAREVSVNVALANSENTAEDLLRNNLATSKLGAKHCNKEAQANSSKAGEKLVIIYRVPAGMGSSDGGTLLEAHLWACMLCLVIFLYC</sequence>
<reference evidence="8 9" key="2">
    <citation type="submission" date="2019-04" db="EMBL/GenBank/DDBJ databases">
        <title>The genome sequence of big-headed turtle.</title>
        <authorList>
            <person name="Gong S."/>
        </authorList>
    </citation>
    <scope>NUCLEOTIDE SEQUENCE [LARGE SCALE GENOMIC DNA]</scope>
    <source>
        <strain evidence="8">DO16091913</strain>
        <tissue evidence="8">Muscle</tissue>
    </source>
</reference>
<evidence type="ECO:0000313" key="9">
    <source>
        <dbReference type="Proteomes" id="UP000297703"/>
    </source>
</evidence>
<keyword evidence="3" id="KW-0677">Repeat</keyword>
<dbReference type="Pfam" id="PF13855">
    <property type="entry name" value="LRR_8"/>
    <property type="match status" value="2"/>
</dbReference>
<accession>A0A4D9E0Y0</accession>
<keyword evidence="2 6" id="KW-0732">Signal</keyword>
<feature type="domain" description="Ig-like" evidence="7">
    <location>
        <begin position="247"/>
        <end position="356"/>
    </location>
</feature>
<dbReference type="InterPro" id="IPR003598">
    <property type="entry name" value="Ig_sub2"/>
</dbReference>
<evidence type="ECO:0000256" key="3">
    <source>
        <dbReference type="ARBA" id="ARBA00022737"/>
    </source>
</evidence>
<dbReference type="Proteomes" id="UP000297703">
    <property type="component" value="Unassembled WGS sequence"/>
</dbReference>
<evidence type="ECO:0000256" key="6">
    <source>
        <dbReference type="SAM" id="SignalP"/>
    </source>
</evidence>
<dbReference type="InterPro" id="IPR007110">
    <property type="entry name" value="Ig-like_dom"/>
</dbReference>
<feature type="region of interest" description="Disordered" evidence="5">
    <location>
        <begin position="288"/>
        <end position="307"/>
    </location>
</feature>
<protein>
    <submittedName>
        <fullName evidence="8">Protein Wnt-1-like</fullName>
    </submittedName>
</protein>
<dbReference type="InterPro" id="IPR013783">
    <property type="entry name" value="Ig-like_fold"/>
</dbReference>
<evidence type="ECO:0000256" key="1">
    <source>
        <dbReference type="ARBA" id="ARBA00022614"/>
    </source>
</evidence>
<dbReference type="InterPro" id="IPR036179">
    <property type="entry name" value="Ig-like_dom_sf"/>
</dbReference>
<evidence type="ECO:0000256" key="4">
    <source>
        <dbReference type="ARBA" id="ARBA00023157"/>
    </source>
</evidence>
<dbReference type="SUPFAM" id="SSF52058">
    <property type="entry name" value="L domain-like"/>
    <property type="match status" value="1"/>
</dbReference>
<name>A0A4D9E0Y0_9SAUR</name>
<dbReference type="PROSITE" id="PS50835">
    <property type="entry name" value="IG_LIKE"/>
    <property type="match status" value="1"/>
</dbReference>
<evidence type="ECO:0000259" key="7">
    <source>
        <dbReference type="PROSITE" id="PS50835"/>
    </source>
</evidence>
<keyword evidence="4" id="KW-1015">Disulfide bond</keyword>
<dbReference type="STRING" id="55544.A0A4D9E0Y0"/>
<dbReference type="OrthoDB" id="2151624at2759"/>
<evidence type="ECO:0000256" key="5">
    <source>
        <dbReference type="SAM" id="MobiDB-lite"/>
    </source>
</evidence>
<organism evidence="8 9">
    <name type="scientific">Platysternon megacephalum</name>
    <name type="common">big-headed turtle</name>
    <dbReference type="NCBI Taxonomy" id="55544"/>
    <lineage>
        <taxon>Eukaryota</taxon>
        <taxon>Metazoa</taxon>
        <taxon>Chordata</taxon>
        <taxon>Craniata</taxon>
        <taxon>Vertebrata</taxon>
        <taxon>Euteleostomi</taxon>
        <taxon>Archelosauria</taxon>
        <taxon>Testudinata</taxon>
        <taxon>Testudines</taxon>
        <taxon>Cryptodira</taxon>
        <taxon>Durocryptodira</taxon>
        <taxon>Testudinoidea</taxon>
        <taxon>Platysternidae</taxon>
        <taxon>Platysternon</taxon>
    </lineage>
</organism>
<keyword evidence="1" id="KW-0433">Leucine-rich repeat</keyword>
<feature type="signal peptide" evidence="6">
    <location>
        <begin position="1"/>
        <end position="33"/>
    </location>
</feature>
<evidence type="ECO:0000313" key="8">
    <source>
        <dbReference type="EMBL" id="TFK04106.1"/>
    </source>
</evidence>
<dbReference type="Gene3D" id="3.80.10.10">
    <property type="entry name" value="Ribonuclease Inhibitor"/>
    <property type="match status" value="2"/>
</dbReference>
<dbReference type="Pfam" id="PF13927">
    <property type="entry name" value="Ig_3"/>
    <property type="match status" value="1"/>
</dbReference>
<dbReference type="AlphaFoldDB" id="A0A4D9E0Y0"/>
<gene>
    <name evidence="8" type="ORF">DR999_PMT13471</name>
</gene>
<dbReference type="SMART" id="SM00369">
    <property type="entry name" value="LRR_TYP"/>
    <property type="match status" value="5"/>
</dbReference>
<dbReference type="SMART" id="SM00409">
    <property type="entry name" value="IG"/>
    <property type="match status" value="1"/>
</dbReference>
<dbReference type="Gene3D" id="2.60.40.10">
    <property type="entry name" value="Immunoglobulins"/>
    <property type="match status" value="1"/>
</dbReference>
<dbReference type="InterPro" id="IPR000483">
    <property type="entry name" value="Cys-rich_flank_reg_C"/>
</dbReference>
<dbReference type="EMBL" id="QXTE01000146">
    <property type="protein sequence ID" value="TFK04106.1"/>
    <property type="molecule type" value="Genomic_DNA"/>
</dbReference>
<dbReference type="PROSITE" id="PS51257">
    <property type="entry name" value="PROKAR_LIPOPROTEIN"/>
    <property type="match status" value="1"/>
</dbReference>
<dbReference type="FunFam" id="2.60.40.10:FF:001692">
    <property type="entry name" value="Immunoglobulin superfamily containing leucine-rich repeat protein"/>
    <property type="match status" value="1"/>
</dbReference>
<dbReference type="PANTHER" id="PTHR24366:SF15">
    <property type="entry name" value="IMMUNOGLOBULIN SUPERFAMILY CONTAINING LEUCINE-RICH REPEAT PROTEIN 2"/>
    <property type="match status" value="1"/>
</dbReference>
<dbReference type="SUPFAM" id="SSF48726">
    <property type="entry name" value="Immunoglobulin"/>
    <property type="match status" value="1"/>
</dbReference>
<evidence type="ECO:0000256" key="2">
    <source>
        <dbReference type="ARBA" id="ARBA00022729"/>
    </source>
</evidence>
<feature type="chain" id="PRO_5020027584" evidence="6">
    <location>
        <begin position="34"/>
        <end position="433"/>
    </location>
</feature>
<reference evidence="8 9" key="1">
    <citation type="submission" date="2019-04" db="EMBL/GenBank/DDBJ databases">
        <title>Draft genome of the big-headed turtle Platysternon megacephalum.</title>
        <authorList>
            <person name="Gong S."/>
        </authorList>
    </citation>
    <scope>NUCLEOTIDE SEQUENCE [LARGE SCALE GENOMIC DNA]</scope>
    <source>
        <strain evidence="8">DO16091913</strain>
        <tissue evidence="8">Muscle</tissue>
    </source>
</reference>
<proteinExistence type="predicted"/>
<dbReference type="PANTHER" id="PTHR24366">
    <property type="entry name" value="IG(IMMUNOGLOBULIN) AND LRR(LEUCINE RICH REPEAT) DOMAINS"/>
    <property type="match status" value="1"/>
</dbReference>
<dbReference type="SMART" id="SM00082">
    <property type="entry name" value="LRRCT"/>
    <property type="match status" value="1"/>
</dbReference>
<dbReference type="InterPro" id="IPR001611">
    <property type="entry name" value="Leu-rich_rpt"/>
</dbReference>
<dbReference type="InterPro" id="IPR032675">
    <property type="entry name" value="LRR_dom_sf"/>
</dbReference>
<dbReference type="InterPro" id="IPR003599">
    <property type="entry name" value="Ig_sub"/>
</dbReference>